<dbReference type="AlphaFoldDB" id="A0AAV3Y2W3"/>
<evidence type="ECO:0000313" key="1">
    <source>
        <dbReference type="EMBL" id="GFN76989.1"/>
    </source>
</evidence>
<dbReference type="Proteomes" id="UP000735302">
    <property type="component" value="Unassembled WGS sequence"/>
</dbReference>
<accession>A0AAV3Y2W3</accession>
<evidence type="ECO:0000313" key="2">
    <source>
        <dbReference type="Proteomes" id="UP000735302"/>
    </source>
</evidence>
<comment type="caution">
    <text evidence="1">The sequence shown here is derived from an EMBL/GenBank/DDBJ whole genome shotgun (WGS) entry which is preliminary data.</text>
</comment>
<dbReference type="EMBL" id="BLXT01000430">
    <property type="protein sequence ID" value="GFN76989.1"/>
    <property type="molecule type" value="Genomic_DNA"/>
</dbReference>
<reference evidence="1 2" key="1">
    <citation type="journal article" date="2021" name="Elife">
        <title>Chloroplast acquisition without the gene transfer in kleptoplastic sea slugs, Plakobranchus ocellatus.</title>
        <authorList>
            <person name="Maeda T."/>
            <person name="Takahashi S."/>
            <person name="Yoshida T."/>
            <person name="Shimamura S."/>
            <person name="Takaki Y."/>
            <person name="Nagai Y."/>
            <person name="Toyoda A."/>
            <person name="Suzuki Y."/>
            <person name="Arimoto A."/>
            <person name="Ishii H."/>
            <person name="Satoh N."/>
            <person name="Nishiyama T."/>
            <person name="Hasebe M."/>
            <person name="Maruyama T."/>
            <person name="Minagawa J."/>
            <person name="Obokata J."/>
            <person name="Shigenobu S."/>
        </authorList>
    </citation>
    <scope>NUCLEOTIDE SEQUENCE [LARGE SCALE GENOMIC DNA]</scope>
</reference>
<organism evidence="1 2">
    <name type="scientific">Plakobranchus ocellatus</name>
    <dbReference type="NCBI Taxonomy" id="259542"/>
    <lineage>
        <taxon>Eukaryota</taxon>
        <taxon>Metazoa</taxon>
        <taxon>Spiralia</taxon>
        <taxon>Lophotrochozoa</taxon>
        <taxon>Mollusca</taxon>
        <taxon>Gastropoda</taxon>
        <taxon>Heterobranchia</taxon>
        <taxon>Euthyneura</taxon>
        <taxon>Panpulmonata</taxon>
        <taxon>Sacoglossa</taxon>
        <taxon>Placobranchoidea</taxon>
        <taxon>Plakobranchidae</taxon>
        <taxon>Plakobranchus</taxon>
    </lineage>
</organism>
<sequence>MFVCEKLVIGRDQMCHLRYEPMSYIPSAAKTVPRPLQEQHRKLAKRTLKMIRYPLLLLRILLFLKLWRKTLWRKFGEVGYVGTYGESCMIISETPSRAVPSFSMHFRISAKTKEYNAFRDLKSVRHPSLKVLRQWNLVERSVDFVRSDGACGMTKTMPF</sequence>
<keyword evidence="2" id="KW-1185">Reference proteome</keyword>
<proteinExistence type="predicted"/>
<protein>
    <recommendedName>
        <fullName evidence="3">Protein kinase domain-containing protein</fullName>
    </recommendedName>
</protein>
<name>A0AAV3Y2W3_9GAST</name>
<evidence type="ECO:0008006" key="3">
    <source>
        <dbReference type="Google" id="ProtNLM"/>
    </source>
</evidence>
<gene>
    <name evidence="1" type="ORF">PoB_000349500</name>
</gene>